<name>A0A0C3DQD1_9AGAM</name>
<evidence type="ECO:0000313" key="2">
    <source>
        <dbReference type="Proteomes" id="UP000053989"/>
    </source>
</evidence>
<keyword evidence="2" id="KW-1185">Reference proteome</keyword>
<dbReference type="EMBL" id="KN822089">
    <property type="protein sequence ID" value="KIM58201.1"/>
    <property type="molecule type" value="Genomic_DNA"/>
</dbReference>
<gene>
    <name evidence="1" type="ORF">SCLCIDRAFT_128776</name>
</gene>
<reference evidence="1 2" key="1">
    <citation type="submission" date="2014-04" db="EMBL/GenBank/DDBJ databases">
        <authorList>
            <consortium name="DOE Joint Genome Institute"/>
            <person name="Kuo A."/>
            <person name="Kohler A."/>
            <person name="Nagy L.G."/>
            <person name="Floudas D."/>
            <person name="Copeland A."/>
            <person name="Barry K.W."/>
            <person name="Cichocki N."/>
            <person name="Veneault-Fourrey C."/>
            <person name="LaButti K."/>
            <person name="Lindquist E.A."/>
            <person name="Lipzen A."/>
            <person name="Lundell T."/>
            <person name="Morin E."/>
            <person name="Murat C."/>
            <person name="Sun H."/>
            <person name="Tunlid A."/>
            <person name="Henrissat B."/>
            <person name="Grigoriev I.V."/>
            <person name="Hibbett D.S."/>
            <person name="Martin F."/>
            <person name="Nordberg H.P."/>
            <person name="Cantor M.N."/>
            <person name="Hua S.X."/>
        </authorList>
    </citation>
    <scope>NUCLEOTIDE SEQUENCE [LARGE SCALE GENOMIC DNA]</scope>
    <source>
        <strain evidence="1 2">Foug A</strain>
    </source>
</reference>
<dbReference type="STRING" id="1036808.A0A0C3DQD1"/>
<proteinExistence type="predicted"/>
<evidence type="ECO:0000313" key="1">
    <source>
        <dbReference type="EMBL" id="KIM58201.1"/>
    </source>
</evidence>
<dbReference type="InParanoid" id="A0A0C3DQD1"/>
<dbReference type="HOGENOM" id="CLU_1066209_0_0_1"/>
<dbReference type="AlphaFoldDB" id="A0A0C3DQD1"/>
<accession>A0A0C3DQD1</accession>
<dbReference type="PROSITE" id="PS51257">
    <property type="entry name" value="PROKAR_LIPOPROTEIN"/>
    <property type="match status" value="1"/>
</dbReference>
<dbReference type="OrthoDB" id="2369050at2759"/>
<organism evidence="1 2">
    <name type="scientific">Scleroderma citrinum Foug A</name>
    <dbReference type="NCBI Taxonomy" id="1036808"/>
    <lineage>
        <taxon>Eukaryota</taxon>
        <taxon>Fungi</taxon>
        <taxon>Dikarya</taxon>
        <taxon>Basidiomycota</taxon>
        <taxon>Agaricomycotina</taxon>
        <taxon>Agaricomycetes</taxon>
        <taxon>Agaricomycetidae</taxon>
        <taxon>Boletales</taxon>
        <taxon>Sclerodermatineae</taxon>
        <taxon>Sclerodermataceae</taxon>
        <taxon>Scleroderma</taxon>
    </lineage>
</organism>
<sequence length="261" mass="28556">MRLLQLTDGERTLLRENSGCFKCRQFFQNHVTSSCPNSFPDVNGYTTLIAADMEAARTKKCPKPVAAVIEGEPVPKRIRSEDTVAEPIVVELPSAALGDGSDSGDGYVALFSVPHFFWSCLLDGPNDSLSSVDALIDHCGSHLVLIESTLVEKLTLRPCMLPMPFDVSVAVSPHSRKALSLSQYVQLSCQLLDSQFRSRPFRAIVAPRLCMPLLLGGPFLYSNRIVIDHELRTCISKDTGYDLFNSPVGREVASLEGKGVV</sequence>
<reference evidence="2" key="2">
    <citation type="submission" date="2015-01" db="EMBL/GenBank/DDBJ databases">
        <title>Evolutionary Origins and Diversification of the Mycorrhizal Mutualists.</title>
        <authorList>
            <consortium name="DOE Joint Genome Institute"/>
            <consortium name="Mycorrhizal Genomics Consortium"/>
            <person name="Kohler A."/>
            <person name="Kuo A."/>
            <person name="Nagy L.G."/>
            <person name="Floudas D."/>
            <person name="Copeland A."/>
            <person name="Barry K.W."/>
            <person name="Cichocki N."/>
            <person name="Veneault-Fourrey C."/>
            <person name="LaButti K."/>
            <person name="Lindquist E.A."/>
            <person name="Lipzen A."/>
            <person name="Lundell T."/>
            <person name="Morin E."/>
            <person name="Murat C."/>
            <person name="Riley R."/>
            <person name="Ohm R."/>
            <person name="Sun H."/>
            <person name="Tunlid A."/>
            <person name="Henrissat B."/>
            <person name="Grigoriev I.V."/>
            <person name="Hibbett D.S."/>
            <person name="Martin F."/>
        </authorList>
    </citation>
    <scope>NUCLEOTIDE SEQUENCE [LARGE SCALE GENOMIC DNA]</scope>
    <source>
        <strain evidence="2">Foug A</strain>
    </source>
</reference>
<protein>
    <submittedName>
        <fullName evidence="1">Uncharacterized protein</fullName>
    </submittedName>
</protein>
<dbReference type="Proteomes" id="UP000053989">
    <property type="component" value="Unassembled WGS sequence"/>
</dbReference>